<dbReference type="GO" id="GO:0003677">
    <property type="term" value="F:DNA binding"/>
    <property type="evidence" value="ECO:0007669"/>
    <property type="project" value="InterPro"/>
</dbReference>
<dbReference type="GeneTree" id="ENSGT01150000289411"/>
<reference evidence="2" key="2">
    <citation type="submission" date="2025-08" db="UniProtKB">
        <authorList>
            <consortium name="Ensembl"/>
        </authorList>
    </citation>
    <scope>IDENTIFICATION</scope>
</reference>
<dbReference type="GO" id="GO:0015074">
    <property type="term" value="P:DNA integration"/>
    <property type="evidence" value="ECO:0007669"/>
    <property type="project" value="InterPro"/>
</dbReference>
<feature type="domain" description="Transposase Tc1-like" evidence="1">
    <location>
        <begin position="1"/>
        <end position="47"/>
    </location>
</feature>
<sequence>MIMRTVRNQPRTAREDLFNDFKAAGTIVTKKTIGNTLRHEGLKSCSACGARLKRRNSANDPKNTIPTVKHGGGKIVLWGTGQLHSIKGTMDNFYFESEVLCLIYTRHGTTFLCCTLTQTLQSVYPNITVNLHSQSASS</sequence>
<evidence type="ECO:0000313" key="2">
    <source>
        <dbReference type="Ensembl" id="ENSELUP00000089068.1"/>
    </source>
</evidence>
<dbReference type="GO" id="GO:0006313">
    <property type="term" value="P:DNA transposition"/>
    <property type="evidence" value="ECO:0007669"/>
    <property type="project" value="InterPro"/>
</dbReference>
<dbReference type="InterPro" id="IPR002492">
    <property type="entry name" value="Transposase_Tc1-like"/>
</dbReference>
<evidence type="ECO:0000313" key="3">
    <source>
        <dbReference type="Proteomes" id="UP000265140"/>
    </source>
</evidence>
<proteinExistence type="predicted"/>
<evidence type="ECO:0000259" key="1">
    <source>
        <dbReference type="Pfam" id="PF01498"/>
    </source>
</evidence>
<name>A0AAY5KIY0_ESOLU</name>
<keyword evidence="3" id="KW-1185">Reference proteome</keyword>
<dbReference type="Proteomes" id="UP000265140">
    <property type="component" value="Chromosome 2"/>
</dbReference>
<protein>
    <recommendedName>
        <fullName evidence="1">Transposase Tc1-like domain-containing protein</fullName>
    </recommendedName>
</protein>
<dbReference type="AlphaFoldDB" id="A0AAY5KIY0"/>
<reference evidence="2" key="3">
    <citation type="submission" date="2025-09" db="UniProtKB">
        <authorList>
            <consortium name="Ensembl"/>
        </authorList>
    </citation>
    <scope>IDENTIFICATION</scope>
</reference>
<dbReference type="Ensembl" id="ENSELUT00000092283.1">
    <property type="protein sequence ID" value="ENSELUP00000089068.1"/>
    <property type="gene ID" value="ENSELUG00000035326.1"/>
</dbReference>
<reference evidence="2 3" key="1">
    <citation type="submission" date="2020-02" db="EMBL/GenBank/DDBJ databases">
        <title>Esox lucius (northern pike) genome, fEsoLuc1, primary haplotype.</title>
        <authorList>
            <person name="Myers G."/>
            <person name="Karagic N."/>
            <person name="Meyer A."/>
            <person name="Pippel M."/>
            <person name="Reichard M."/>
            <person name="Winkler S."/>
            <person name="Tracey A."/>
            <person name="Sims Y."/>
            <person name="Howe K."/>
            <person name="Rhie A."/>
            <person name="Formenti G."/>
            <person name="Durbin R."/>
            <person name="Fedrigo O."/>
            <person name="Jarvis E.D."/>
        </authorList>
    </citation>
    <scope>NUCLEOTIDE SEQUENCE [LARGE SCALE GENOMIC DNA]</scope>
</reference>
<dbReference type="Pfam" id="PF01498">
    <property type="entry name" value="HTH_Tnp_Tc3_2"/>
    <property type="match status" value="1"/>
</dbReference>
<accession>A0AAY5KIY0</accession>
<organism evidence="2 3">
    <name type="scientific">Esox lucius</name>
    <name type="common">Northern pike</name>
    <dbReference type="NCBI Taxonomy" id="8010"/>
    <lineage>
        <taxon>Eukaryota</taxon>
        <taxon>Metazoa</taxon>
        <taxon>Chordata</taxon>
        <taxon>Craniata</taxon>
        <taxon>Vertebrata</taxon>
        <taxon>Euteleostomi</taxon>
        <taxon>Actinopterygii</taxon>
        <taxon>Neopterygii</taxon>
        <taxon>Teleostei</taxon>
        <taxon>Protacanthopterygii</taxon>
        <taxon>Esociformes</taxon>
        <taxon>Esocidae</taxon>
        <taxon>Esox</taxon>
    </lineage>
</organism>